<evidence type="ECO:0000256" key="1">
    <source>
        <dbReference type="SAM" id="MobiDB-lite"/>
    </source>
</evidence>
<dbReference type="EMBL" id="JALJOR010000004">
    <property type="protein sequence ID" value="KAK9818155.1"/>
    <property type="molecule type" value="Genomic_DNA"/>
</dbReference>
<comment type="caution">
    <text evidence="3">The sequence shown here is derived from an EMBL/GenBank/DDBJ whole genome shotgun (WGS) entry which is preliminary data.</text>
</comment>
<dbReference type="Pfam" id="PF25164">
    <property type="entry name" value="CoiA_N"/>
    <property type="match status" value="1"/>
</dbReference>
<sequence>MPEHALNADGKLEKASDVERDPRESQHRKWRCPGCKRAMLHKNGVQRSKHFAHMPGETCAYEDEYEKAHFNSKFCSHWEAAANFKRSWLGKEIADMRTAGSLVLFRFALMSKNMVQKSEAAAAEAGLRLVCVLEMGKVRPVDRQPYYMQDADLVRWTDGKHYISLGGKNELEYFKRSTDVYLDGGYKQLLKLRWETPPGVMCDYHAVELVGWETIMRSVLGAGAATG</sequence>
<evidence type="ECO:0000313" key="4">
    <source>
        <dbReference type="Proteomes" id="UP001489004"/>
    </source>
</evidence>
<evidence type="ECO:0000259" key="2">
    <source>
        <dbReference type="Pfam" id="PF25164"/>
    </source>
</evidence>
<accession>A0AAW1Q7I6</accession>
<gene>
    <name evidence="3" type="ORF">WJX72_007908</name>
</gene>
<reference evidence="3 4" key="1">
    <citation type="journal article" date="2024" name="Nat. Commun.">
        <title>Phylogenomics reveals the evolutionary origins of lichenization in chlorophyte algae.</title>
        <authorList>
            <person name="Puginier C."/>
            <person name="Libourel C."/>
            <person name="Otte J."/>
            <person name="Skaloud P."/>
            <person name="Haon M."/>
            <person name="Grisel S."/>
            <person name="Petersen M."/>
            <person name="Berrin J.G."/>
            <person name="Delaux P.M."/>
            <person name="Dal Grande F."/>
            <person name="Keller J."/>
        </authorList>
    </citation>
    <scope>NUCLEOTIDE SEQUENCE [LARGE SCALE GENOMIC DNA]</scope>
    <source>
        <strain evidence="3 4">SAG 2043</strain>
    </source>
</reference>
<keyword evidence="4" id="KW-1185">Reference proteome</keyword>
<dbReference type="InterPro" id="IPR057253">
    <property type="entry name" value="CoiA-like_N"/>
</dbReference>
<proteinExistence type="predicted"/>
<dbReference type="Proteomes" id="UP001489004">
    <property type="component" value="Unassembled WGS sequence"/>
</dbReference>
<evidence type="ECO:0000313" key="3">
    <source>
        <dbReference type="EMBL" id="KAK9818155.1"/>
    </source>
</evidence>
<dbReference type="AlphaFoldDB" id="A0AAW1Q7I6"/>
<name>A0AAW1Q7I6_9CHLO</name>
<feature type="domain" description="Competence protein CoiA-like N-terminal" evidence="2">
    <location>
        <begin position="26"/>
        <end position="61"/>
    </location>
</feature>
<feature type="compositionally biased region" description="Basic and acidic residues" evidence="1">
    <location>
        <begin position="10"/>
        <end position="27"/>
    </location>
</feature>
<protein>
    <recommendedName>
        <fullName evidence="2">Competence protein CoiA-like N-terminal domain-containing protein</fullName>
    </recommendedName>
</protein>
<organism evidence="3 4">
    <name type="scientific">[Myrmecia] bisecta</name>
    <dbReference type="NCBI Taxonomy" id="41462"/>
    <lineage>
        <taxon>Eukaryota</taxon>
        <taxon>Viridiplantae</taxon>
        <taxon>Chlorophyta</taxon>
        <taxon>core chlorophytes</taxon>
        <taxon>Trebouxiophyceae</taxon>
        <taxon>Trebouxiales</taxon>
        <taxon>Trebouxiaceae</taxon>
        <taxon>Myrmecia</taxon>
    </lineage>
</organism>
<feature type="region of interest" description="Disordered" evidence="1">
    <location>
        <begin position="1"/>
        <end position="27"/>
    </location>
</feature>